<dbReference type="InterPro" id="IPR052513">
    <property type="entry name" value="Thioester_dehydratase-like"/>
</dbReference>
<dbReference type="Proteomes" id="UP000510682">
    <property type="component" value="Chromosome"/>
</dbReference>
<evidence type="ECO:0000259" key="1">
    <source>
        <dbReference type="Pfam" id="PF01796"/>
    </source>
</evidence>
<dbReference type="InterPro" id="IPR022002">
    <property type="entry name" value="ChsH2_Znr"/>
</dbReference>
<name>A0A7D6E4G1_9MYCO</name>
<organism evidence="3 4">
    <name type="scientific">Mycobacterium vicinigordonae</name>
    <dbReference type="NCBI Taxonomy" id="1719132"/>
    <lineage>
        <taxon>Bacteria</taxon>
        <taxon>Bacillati</taxon>
        <taxon>Actinomycetota</taxon>
        <taxon>Actinomycetes</taxon>
        <taxon>Mycobacteriales</taxon>
        <taxon>Mycobacteriaceae</taxon>
        <taxon>Mycobacterium</taxon>
    </lineage>
</organism>
<keyword evidence="4" id="KW-1185">Reference proteome</keyword>
<dbReference type="PANTHER" id="PTHR34075:SF5">
    <property type="entry name" value="BLR3430 PROTEIN"/>
    <property type="match status" value="1"/>
</dbReference>
<gene>
    <name evidence="3" type="ORF">H0P51_08300</name>
</gene>
<evidence type="ECO:0000313" key="4">
    <source>
        <dbReference type="Proteomes" id="UP000510682"/>
    </source>
</evidence>
<sequence length="138" mass="15269">MEIPTGQHRPNCDTDSESWWAAVQDGRLLVNACGSCGQNSLYVRPFCPYCWSEDVGLTPASGRARLYTWSVVHQNAAPFDAQTPYVLAMVDLAEGPRLMTVLEDCSVDELDADLELEIVFRGEEDGFIVPVFRPADQG</sequence>
<dbReference type="Pfam" id="PF12172">
    <property type="entry name" value="zf-ChsH2"/>
    <property type="match status" value="1"/>
</dbReference>
<dbReference type="PANTHER" id="PTHR34075">
    <property type="entry name" value="BLR3430 PROTEIN"/>
    <property type="match status" value="1"/>
</dbReference>
<dbReference type="SUPFAM" id="SSF50249">
    <property type="entry name" value="Nucleic acid-binding proteins"/>
    <property type="match status" value="1"/>
</dbReference>
<feature type="domain" description="ChsH2 rubredoxin-like zinc ribbon" evidence="2">
    <location>
        <begin position="20"/>
        <end position="55"/>
    </location>
</feature>
<dbReference type="KEGG" id="mgor:H0P51_08300"/>
<dbReference type="AlphaFoldDB" id="A0A7D6E4G1"/>
<reference evidence="3" key="2">
    <citation type="submission" date="2020-07" db="EMBL/GenBank/DDBJ databases">
        <authorList>
            <person name="Yu X."/>
        </authorList>
    </citation>
    <scope>NUCLEOTIDE SEQUENCE [LARGE SCALE GENOMIC DNA]</scope>
    <source>
        <strain evidence="3">24T</strain>
    </source>
</reference>
<evidence type="ECO:0000313" key="3">
    <source>
        <dbReference type="EMBL" id="QLL08886.1"/>
    </source>
</evidence>
<reference evidence="3" key="1">
    <citation type="submission" date="2020-07" db="EMBL/GenBank/DDBJ databases">
        <title>Description of Mycobacterium gordonae subsp. intergordonae subsp.nov. and Mycobacterium gordonae subsp. gordonae subsp. nov.</title>
        <authorList>
            <person name="Huang H."/>
        </authorList>
    </citation>
    <scope>NUCLEOTIDE SEQUENCE [LARGE SCALE GENOMIC DNA]</scope>
    <source>
        <strain evidence="3">24T</strain>
    </source>
</reference>
<dbReference type="Gene3D" id="6.10.30.10">
    <property type="match status" value="1"/>
</dbReference>
<dbReference type="EMBL" id="CP059165">
    <property type="protein sequence ID" value="QLL08886.1"/>
    <property type="molecule type" value="Genomic_DNA"/>
</dbReference>
<proteinExistence type="predicted"/>
<feature type="domain" description="ChsH2 C-terminal OB-fold" evidence="1">
    <location>
        <begin position="59"/>
        <end position="121"/>
    </location>
</feature>
<evidence type="ECO:0000259" key="2">
    <source>
        <dbReference type="Pfam" id="PF12172"/>
    </source>
</evidence>
<dbReference type="Pfam" id="PF01796">
    <property type="entry name" value="OB_ChsH2_C"/>
    <property type="match status" value="1"/>
</dbReference>
<dbReference type="InterPro" id="IPR002878">
    <property type="entry name" value="ChsH2_C"/>
</dbReference>
<accession>A0A7D6E4G1</accession>
<protein>
    <submittedName>
        <fullName evidence="3">OB-fold domain-containing protein</fullName>
    </submittedName>
</protein>
<dbReference type="InterPro" id="IPR012340">
    <property type="entry name" value="NA-bd_OB-fold"/>
</dbReference>